<feature type="domain" description="T6SS Tle3 phospholipase effector alpha/beta" evidence="2">
    <location>
        <begin position="44"/>
        <end position="389"/>
    </location>
</feature>
<dbReference type="RefSeq" id="WP_173763429.1">
    <property type="nucleotide sequence ID" value="NZ_CP048836.1"/>
</dbReference>
<proteinExistence type="predicted"/>
<dbReference type="Pfam" id="PF24322">
    <property type="entry name" value="Tle3"/>
    <property type="match status" value="1"/>
</dbReference>
<evidence type="ECO:0000259" key="1">
    <source>
        <dbReference type="Pfam" id="PF11678"/>
    </source>
</evidence>
<dbReference type="EMBL" id="CP048836">
    <property type="protein sequence ID" value="QID16261.1"/>
    <property type="molecule type" value="Genomic_DNA"/>
</dbReference>
<feature type="domain" description="Antibacterial effector protein Tle3 C-terminal" evidence="1">
    <location>
        <begin position="506"/>
        <end position="610"/>
    </location>
</feature>
<dbReference type="Pfam" id="PF11678">
    <property type="entry name" value="Tle3_C"/>
    <property type="match status" value="1"/>
</dbReference>
<evidence type="ECO:0000313" key="3">
    <source>
        <dbReference type="EMBL" id="QID16261.1"/>
    </source>
</evidence>
<dbReference type="AlphaFoldDB" id="A0A6C1AY24"/>
<accession>A0A6C1AY24</accession>
<evidence type="ECO:0000259" key="2">
    <source>
        <dbReference type="Pfam" id="PF24322"/>
    </source>
</evidence>
<dbReference type="InterPro" id="IPR056221">
    <property type="entry name" value="Tle3_ab_dom"/>
</dbReference>
<reference evidence="3 4" key="1">
    <citation type="submission" date="2020-02" db="EMBL/GenBank/DDBJ databases">
        <title>Nitrogenibacter mangrovi gen. nov., sp. nov. isolated from mangrove sediment, a denitrifying betaproteobacterium.</title>
        <authorList>
            <person name="Liao H."/>
            <person name="Tian Y."/>
        </authorList>
    </citation>
    <scope>NUCLEOTIDE SEQUENCE [LARGE SCALE GENOMIC DNA]</scope>
    <source>
        <strain evidence="3 4">M9-3-2</strain>
    </source>
</reference>
<dbReference type="KEGG" id="azq:G3580_00650"/>
<dbReference type="InterPro" id="IPR021692">
    <property type="entry name" value="Tle3_C"/>
</dbReference>
<gene>
    <name evidence="3" type="ORF">G3580_00650</name>
</gene>
<name>A0A6C1AY24_9RHOO</name>
<sequence length="711" mass="79567">MDMDKFSPNRRIHEARIKGERIATYTNVPKCTSPDRPVSVRPPLPGVVILVHGVNDIGEAYPTQAAGLCEGLNLRLGRKDITPGTWDVPRACPEQRRASFERRADAQGYNAIIPFYWGYRPVDMATFEADQQRYEEELRRRGPAGAEAPYDAYYVEGRSNPRTGYQNTDCFGNWLDEHFCKNGGVFANATTNLIDMWGPGGDIFGLAKWLSSQDQDLSHAIFDNPHRIYMVNAAQRLANLILMIRANKASRDDSLNIVAHSQGTLVSMLANYLVSIDDSGLRPADCLILNHSPYSLETPFLERHQSFGPQQSKRARRETLANLCRLIDAHRTPAPSAAALVCEGMLNPGVANKPGHLNDNHGKVFNYFCPHDGTVSLRNVQGIGWQGVPVAEAGQFGAAFVQRLFLDGRALATPPGKMQLPDLKRASITTNSDVPTGEVRDINAPQLPDFGYVFQRPGGCAYLGASDWGVDSAAQGETGRNVKTEVMDDPRREAGWASSSFPFTRTEQAEVERAFKAQGKDWEIISVSGANARGKIMVTRYMTEQEMLERARRTETSNSNHSAIVLDQNASCYAAAFDLALGRCRSYDWSKIDGGAFWQKLLRVADWRDSDIKFDRDYYTQGVLPPDIKQQMNKPPTIPGIVNESTEARLYSSELQNIDERIAAHEQHKGQWPKLEWEEKMRSLQMQRRSIVQAREYALEKQSRFPVVHGE</sequence>
<protein>
    <submittedName>
        <fullName evidence="3">DUF3274 domain-containing protein</fullName>
    </submittedName>
</protein>
<organism evidence="3 4">
    <name type="scientific">Nitrogeniibacter mangrovi</name>
    <dbReference type="NCBI Taxonomy" id="2016596"/>
    <lineage>
        <taxon>Bacteria</taxon>
        <taxon>Pseudomonadati</taxon>
        <taxon>Pseudomonadota</taxon>
        <taxon>Betaproteobacteria</taxon>
        <taxon>Rhodocyclales</taxon>
        <taxon>Zoogloeaceae</taxon>
        <taxon>Nitrogeniibacter</taxon>
    </lineage>
</organism>
<keyword evidence="4" id="KW-1185">Reference proteome</keyword>
<dbReference type="Proteomes" id="UP000501991">
    <property type="component" value="Chromosome"/>
</dbReference>
<evidence type="ECO:0000313" key="4">
    <source>
        <dbReference type="Proteomes" id="UP000501991"/>
    </source>
</evidence>